<protein>
    <recommendedName>
        <fullName evidence="1">Transposase IS200-like domain-containing protein</fullName>
    </recommendedName>
</protein>
<dbReference type="InterPro" id="IPR002686">
    <property type="entry name" value="Transposase_17"/>
</dbReference>
<dbReference type="AlphaFoldDB" id="A0A6I6CYI9"/>
<dbReference type="Pfam" id="PF01797">
    <property type="entry name" value="Y1_Tnp"/>
    <property type="match status" value="1"/>
</dbReference>
<dbReference type="Proteomes" id="UP000427716">
    <property type="component" value="Chromosome"/>
</dbReference>
<keyword evidence="3" id="KW-1185">Reference proteome</keyword>
<reference evidence="2 3" key="1">
    <citation type="submission" date="2019-11" db="EMBL/GenBank/DDBJ databases">
        <authorList>
            <person name="Zhang J."/>
            <person name="Sun C."/>
        </authorList>
    </citation>
    <scope>NUCLEOTIDE SEQUENCE [LARGE SCALE GENOMIC DNA]</scope>
    <source>
        <strain evidence="3">sp2</strain>
    </source>
</reference>
<dbReference type="InterPro" id="IPR036515">
    <property type="entry name" value="Transposase_17_sf"/>
</dbReference>
<organism evidence="2 3">
    <name type="scientific">Guyparkeria halophila</name>
    <dbReference type="NCBI Taxonomy" id="47960"/>
    <lineage>
        <taxon>Bacteria</taxon>
        <taxon>Pseudomonadati</taxon>
        <taxon>Pseudomonadota</taxon>
        <taxon>Gammaproteobacteria</taxon>
        <taxon>Chromatiales</taxon>
        <taxon>Thioalkalibacteraceae</taxon>
        <taxon>Guyparkeria</taxon>
    </lineage>
</organism>
<evidence type="ECO:0000259" key="1">
    <source>
        <dbReference type="SMART" id="SM01321"/>
    </source>
</evidence>
<gene>
    <name evidence="2" type="ORF">GM160_01655</name>
</gene>
<feature type="domain" description="Transposase IS200-like" evidence="1">
    <location>
        <begin position="16"/>
        <end position="121"/>
    </location>
</feature>
<dbReference type="KEGG" id="ghl:GM160_01655"/>
<evidence type="ECO:0000313" key="2">
    <source>
        <dbReference type="EMBL" id="QGT77698.1"/>
    </source>
</evidence>
<dbReference type="GO" id="GO:0006313">
    <property type="term" value="P:DNA transposition"/>
    <property type="evidence" value="ECO:0007669"/>
    <property type="project" value="InterPro"/>
</dbReference>
<dbReference type="GO" id="GO:0004803">
    <property type="term" value="F:transposase activity"/>
    <property type="evidence" value="ECO:0007669"/>
    <property type="project" value="InterPro"/>
</dbReference>
<name>A0A6I6CYI9_9GAMM</name>
<dbReference type="PANTHER" id="PTHR34322:SF2">
    <property type="entry name" value="TRANSPOSASE IS200-LIKE DOMAIN-CONTAINING PROTEIN"/>
    <property type="match status" value="1"/>
</dbReference>
<proteinExistence type="predicted"/>
<dbReference type="EMBL" id="CP046415">
    <property type="protein sequence ID" value="QGT77698.1"/>
    <property type="molecule type" value="Genomic_DNA"/>
</dbReference>
<sequence length="150" mass="17164">MSRQGFVMPRKPRLFVPGVPQHVVQRGNNRQQTFFDESDFELYLDCLRLAGEEFGVSVHAYVLMTNHVHLLVTPDSAEALSQTMQAVGRQYVLKINRKRGQNPFLICLRTFRSASLWRLTNRFMSRQGCRHAQKTPPVRARCATACGSAR</sequence>
<dbReference type="PANTHER" id="PTHR34322">
    <property type="entry name" value="TRANSPOSASE, Y1_TNP DOMAIN-CONTAINING"/>
    <property type="match status" value="1"/>
</dbReference>
<dbReference type="SMART" id="SM01321">
    <property type="entry name" value="Y1_Tnp"/>
    <property type="match status" value="1"/>
</dbReference>
<dbReference type="SUPFAM" id="SSF143422">
    <property type="entry name" value="Transposase IS200-like"/>
    <property type="match status" value="1"/>
</dbReference>
<accession>A0A6I6CYI9</accession>
<dbReference type="Gene3D" id="3.30.70.1290">
    <property type="entry name" value="Transposase IS200-like"/>
    <property type="match status" value="1"/>
</dbReference>
<evidence type="ECO:0000313" key="3">
    <source>
        <dbReference type="Proteomes" id="UP000427716"/>
    </source>
</evidence>
<dbReference type="GO" id="GO:0003677">
    <property type="term" value="F:DNA binding"/>
    <property type="evidence" value="ECO:0007669"/>
    <property type="project" value="InterPro"/>
</dbReference>